<dbReference type="AlphaFoldDB" id="A0A222FIP5"/>
<dbReference type="EMBL" id="CP022530">
    <property type="protein sequence ID" value="ASP38291.1"/>
    <property type="molecule type" value="Genomic_DNA"/>
</dbReference>
<dbReference type="GO" id="GO:0005886">
    <property type="term" value="C:plasma membrane"/>
    <property type="evidence" value="ECO:0007669"/>
    <property type="project" value="UniProtKB-SubCell"/>
</dbReference>
<feature type="transmembrane region" description="Helical" evidence="9">
    <location>
        <begin position="15"/>
        <end position="37"/>
    </location>
</feature>
<comment type="subunit">
    <text evidence="9">The complex comprises the extracytoplasmic solute receptor protein and the two transmembrane proteins.</text>
</comment>
<evidence type="ECO:0000256" key="5">
    <source>
        <dbReference type="ARBA" id="ARBA00022692"/>
    </source>
</evidence>
<keyword evidence="5 9" id="KW-0812">Transmembrane</keyword>
<sequence>MSTLLRWLHRLEDGLLIALLLAMVLLAGVDILARTLFGGGIGWIPPLLRVMVLWLGLLGALLATRSREHIAIDLINRLGGAGLKRACAIVTSAFAGVVCGVIAWHSQEFVKLAYEYGDQAFSQLPAWPMQLIIPVSFALMALRFALQTVQAALGRVETA</sequence>
<keyword evidence="12" id="KW-1185">Reference proteome</keyword>
<comment type="similarity">
    <text evidence="8 9">Belongs to the TRAP transporter small permease family.</text>
</comment>
<name>A0A222FIP5_9GAMM</name>
<keyword evidence="2 9" id="KW-0813">Transport</keyword>
<evidence type="ECO:0000256" key="1">
    <source>
        <dbReference type="ARBA" id="ARBA00004429"/>
    </source>
</evidence>
<dbReference type="RefSeq" id="WP_094059489.1">
    <property type="nucleotide sequence ID" value="NZ_CP022530.1"/>
</dbReference>
<evidence type="ECO:0000256" key="3">
    <source>
        <dbReference type="ARBA" id="ARBA00022475"/>
    </source>
</evidence>
<evidence type="ECO:0000256" key="7">
    <source>
        <dbReference type="ARBA" id="ARBA00023136"/>
    </source>
</evidence>
<reference evidence="11 12" key="1">
    <citation type="submission" date="2017-07" db="EMBL/GenBank/DDBJ databases">
        <title>Annotated genome sequence of Bacterioplanes sanyensis isolated from Red Sea.</title>
        <authorList>
            <person name="Rehman Z.U."/>
        </authorList>
    </citation>
    <scope>NUCLEOTIDE SEQUENCE [LARGE SCALE GENOMIC DNA]</scope>
    <source>
        <strain evidence="11 12">NV9</strain>
    </source>
</reference>
<dbReference type="OrthoDB" id="5567560at2"/>
<feature type="transmembrane region" description="Helical" evidence="9">
    <location>
        <begin position="43"/>
        <end position="64"/>
    </location>
</feature>
<dbReference type="InterPro" id="IPR055348">
    <property type="entry name" value="DctQ"/>
</dbReference>
<keyword evidence="3" id="KW-1003">Cell membrane</keyword>
<keyword evidence="4 9" id="KW-0997">Cell inner membrane</keyword>
<keyword evidence="6 9" id="KW-1133">Transmembrane helix</keyword>
<feature type="domain" description="Tripartite ATP-independent periplasmic transporters DctQ component" evidence="10">
    <location>
        <begin position="23"/>
        <end position="152"/>
    </location>
</feature>
<evidence type="ECO:0000313" key="11">
    <source>
        <dbReference type="EMBL" id="ASP38291.1"/>
    </source>
</evidence>
<keyword evidence="7 9" id="KW-0472">Membrane</keyword>
<evidence type="ECO:0000256" key="2">
    <source>
        <dbReference type="ARBA" id="ARBA00022448"/>
    </source>
</evidence>
<organism evidence="11 12">
    <name type="scientific">Bacterioplanes sanyensis</name>
    <dbReference type="NCBI Taxonomy" id="1249553"/>
    <lineage>
        <taxon>Bacteria</taxon>
        <taxon>Pseudomonadati</taxon>
        <taxon>Pseudomonadota</taxon>
        <taxon>Gammaproteobacteria</taxon>
        <taxon>Oceanospirillales</taxon>
        <taxon>Oceanospirillaceae</taxon>
        <taxon>Bacterioplanes</taxon>
    </lineage>
</organism>
<evidence type="ECO:0000256" key="6">
    <source>
        <dbReference type="ARBA" id="ARBA00022989"/>
    </source>
</evidence>
<comment type="subcellular location">
    <subcellularLocation>
        <location evidence="1 9">Cell inner membrane</location>
        <topology evidence="1 9">Multi-pass membrane protein</topology>
    </subcellularLocation>
</comment>
<evidence type="ECO:0000256" key="4">
    <source>
        <dbReference type="ARBA" id="ARBA00022519"/>
    </source>
</evidence>
<evidence type="ECO:0000313" key="12">
    <source>
        <dbReference type="Proteomes" id="UP000202440"/>
    </source>
</evidence>
<evidence type="ECO:0000256" key="8">
    <source>
        <dbReference type="ARBA" id="ARBA00038436"/>
    </source>
</evidence>
<dbReference type="PANTHER" id="PTHR35011:SF2">
    <property type="entry name" value="2,3-DIKETO-L-GULONATE TRAP TRANSPORTER SMALL PERMEASE PROTEIN YIAM"/>
    <property type="match status" value="1"/>
</dbReference>
<dbReference type="InterPro" id="IPR007387">
    <property type="entry name" value="TRAP_DctQ"/>
</dbReference>
<evidence type="ECO:0000256" key="9">
    <source>
        <dbReference type="RuleBase" id="RU369079"/>
    </source>
</evidence>
<dbReference type="Proteomes" id="UP000202440">
    <property type="component" value="Chromosome"/>
</dbReference>
<proteinExistence type="inferred from homology"/>
<dbReference type="Pfam" id="PF04290">
    <property type="entry name" value="DctQ"/>
    <property type="match status" value="1"/>
</dbReference>
<dbReference type="KEGG" id="bsan:CHH28_06165"/>
<feature type="transmembrane region" description="Helical" evidence="9">
    <location>
        <begin position="126"/>
        <end position="146"/>
    </location>
</feature>
<gene>
    <name evidence="11" type="ORF">CHH28_06165</name>
</gene>
<dbReference type="GO" id="GO:0022857">
    <property type="term" value="F:transmembrane transporter activity"/>
    <property type="evidence" value="ECO:0007669"/>
    <property type="project" value="UniProtKB-UniRule"/>
</dbReference>
<dbReference type="PANTHER" id="PTHR35011">
    <property type="entry name" value="2,3-DIKETO-L-GULONATE TRAP TRANSPORTER SMALL PERMEASE PROTEIN YIAM"/>
    <property type="match status" value="1"/>
</dbReference>
<accession>A0A222FIP5</accession>
<protein>
    <recommendedName>
        <fullName evidence="9">TRAP transporter small permease protein</fullName>
    </recommendedName>
</protein>
<comment type="function">
    <text evidence="9">Part of the tripartite ATP-independent periplasmic (TRAP) transport system.</text>
</comment>
<dbReference type="GO" id="GO:0015740">
    <property type="term" value="P:C4-dicarboxylate transport"/>
    <property type="evidence" value="ECO:0007669"/>
    <property type="project" value="TreeGrafter"/>
</dbReference>
<evidence type="ECO:0000259" key="10">
    <source>
        <dbReference type="Pfam" id="PF04290"/>
    </source>
</evidence>
<feature type="transmembrane region" description="Helical" evidence="9">
    <location>
        <begin position="85"/>
        <end position="106"/>
    </location>
</feature>